<evidence type="ECO:0000313" key="2">
    <source>
        <dbReference type="EMBL" id="ODN67771.1"/>
    </source>
</evidence>
<dbReference type="Gene3D" id="1.25.40.10">
    <property type="entry name" value="Tetratricopeptide repeat domain"/>
    <property type="match status" value="4"/>
</dbReference>
<dbReference type="PANTHER" id="PTHR44998:SF1">
    <property type="entry name" value="UDP-N-ACETYLGLUCOSAMINE--PEPTIDE N-ACETYLGLUCOSAMINYLTRANSFERASE 110 KDA SUBUNIT"/>
    <property type="match status" value="1"/>
</dbReference>
<evidence type="ECO:0000313" key="3">
    <source>
        <dbReference type="Proteomes" id="UP000094379"/>
    </source>
</evidence>
<dbReference type="EMBL" id="MCRI01000003">
    <property type="protein sequence ID" value="ODN67771.1"/>
    <property type="molecule type" value="Genomic_DNA"/>
</dbReference>
<feature type="repeat" description="TPR" evidence="1">
    <location>
        <begin position="113"/>
        <end position="146"/>
    </location>
</feature>
<keyword evidence="3" id="KW-1185">Reference proteome</keyword>
<evidence type="ECO:0000256" key="1">
    <source>
        <dbReference type="PROSITE-ProRule" id="PRU00339"/>
    </source>
</evidence>
<reference evidence="2 3" key="1">
    <citation type="submission" date="2016-07" db="EMBL/GenBank/DDBJ databases">
        <title>Draft Genome Sequence of Methylophaga muralis Bur 1.</title>
        <authorList>
            <person name="Vasilenko O.V."/>
            <person name="Doronina N.V."/>
            <person name="Shmareva M.N."/>
            <person name="Tarlachkov S.V."/>
            <person name="Mustakhimov I."/>
            <person name="Trotsenko Y.A."/>
        </authorList>
    </citation>
    <scope>NUCLEOTIDE SEQUENCE [LARGE SCALE GENOMIC DNA]</scope>
    <source>
        <strain evidence="2 3">Bur 1</strain>
    </source>
</reference>
<keyword evidence="1" id="KW-0802">TPR repeat</keyword>
<dbReference type="PROSITE" id="PS50005">
    <property type="entry name" value="TPR"/>
    <property type="match status" value="5"/>
</dbReference>
<name>A0A1E3GWQ6_9GAMM</name>
<gene>
    <name evidence="2" type="primary">yrrB</name>
    <name evidence="2" type="ORF">A9E74_00607</name>
</gene>
<dbReference type="AlphaFoldDB" id="A0A1E3GWQ6"/>
<dbReference type="SUPFAM" id="SSF48452">
    <property type="entry name" value="TPR-like"/>
    <property type="match status" value="1"/>
</dbReference>
<dbReference type="Pfam" id="PF13759">
    <property type="entry name" value="2OG-FeII_Oxy_5"/>
    <property type="match status" value="1"/>
</dbReference>
<feature type="repeat" description="TPR" evidence="1">
    <location>
        <begin position="45"/>
        <end position="78"/>
    </location>
</feature>
<dbReference type="Pfam" id="PF13414">
    <property type="entry name" value="TPR_11"/>
    <property type="match status" value="1"/>
</dbReference>
<sequence>MKQPMPSPTPGQADLQAIIQALNTGQVGFAESASKKLLKSYPRSFPVLNLYGNALAAQNKFKDAVVVFRKATEIEPNVPEIYFNMGILLTNLNRVDEAINSYKKVLRLKPDLTDALYNLGYALQSQSRFEEAGEYYQKAIAQQPNFLEAIANLGVCLQEQGRLDEAVAVYQRALTISQDAKLYFNLGTALKNQGKLADAIATYNKALELKPDYAEVHSNIGEVLRDQGRYDESVAAYKQALELDPSLPLANYSLAVYLYDSGDLPQALSYFQRSQYADWQERSLYCLYKTEQFDEFKQGLDQLKKARHSSPFLATLAGHYAENFGTVNDYNFCKNPLDLVCHVQIPELKGDSELLKQLLADIEQADIEEKSQGRLHNGVQSAGNLFKRSEASFQQIAKLVARAIDEYRENLKGETGIFAKGFPKQTVFASSWYVKMKTGGHLTSHIHEEGWVSGALYLALPKQKTHPDEGSIELSTHGDDYPKQHDNFPSKTIAPEVGDIVMFPSSVFHRTIPFNSNEERICIAFDLKPA</sequence>
<dbReference type="STRING" id="291169.A9E74_00607"/>
<dbReference type="PATRIC" id="fig|291169.3.peg.609"/>
<feature type="repeat" description="TPR" evidence="1">
    <location>
        <begin position="180"/>
        <end position="213"/>
    </location>
</feature>
<dbReference type="Pfam" id="PF13424">
    <property type="entry name" value="TPR_12"/>
    <property type="match status" value="1"/>
</dbReference>
<dbReference type="InterPro" id="IPR012668">
    <property type="entry name" value="CHP02466"/>
</dbReference>
<dbReference type="SMART" id="SM00028">
    <property type="entry name" value="TPR"/>
    <property type="match status" value="7"/>
</dbReference>
<dbReference type="InterPro" id="IPR019734">
    <property type="entry name" value="TPR_rpt"/>
</dbReference>
<dbReference type="InterPro" id="IPR011990">
    <property type="entry name" value="TPR-like_helical_dom_sf"/>
</dbReference>
<dbReference type="Proteomes" id="UP000094379">
    <property type="component" value="Unassembled WGS sequence"/>
</dbReference>
<dbReference type="RefSeq" id="WP_069295150.1">
    <property type="nucleotide sequence ID" value="NZ_MCRI01000003.1"/>
</dbReference>
<dbReference type="PROSITE" id="PS50293">
    <property type="entry name" value="TPR_REGION"/>
    <property type="match status" value="5"/>
</dbReference>
<dbReference type="Gene3D" id="2.60.120.620">
    <property type="entry name" value="q2cbj1_9rhob like domain"/>
    <property type="match status" value="1"/>
</dbReference>
<accession>A0A1E3GWQ6</accession>
<organism evidence="2 3">
    <name type="scientific">Methylophaga muralis</name>
    <dbReference type="NCBI Taxonomy" id="291169"/>
    <lineage>
        <taxon>Bacteria</taxon>
        <taxon>Pseudomonadati</taxon>
        <taxon>Pseudomonadota</taxon>
        <taxon>Gammaproteobacteria</taxon>
        <taxon>Thiotrichales</taxon>
        <taxon>Piscirickettsiaceae</taxon>
        <taxon>Methylophaga</taxon>
    </lineage>
</organism>
<protein>
    <submittedName>
        <fullName evidence="2">TPR repeat-containing protein YrrB</fullName>
    </submittedName>
</protein>
<comment type="caution">
    <text evidence="2">The sequence shown here is derived from an EMBL/GenBank/DDBJ whole genome shotgun (WGS) entry which is preliminary data.</text>
</comment>
<feature type="repeat" description="TPR" evidence="1">
    <location>
        <begin position="214"/>
        <end position="247"/>
    </location>
</feature>
<dbReference type="PANTHER" id="PTHR44998">
    <property type="match status" value="1"/>
</dbReference>
<dbReference type="Pfam" id="PF13432">
    <property type="entry name" value="TPR_16"/>
    <property type="match status" value="1"/>
</dbReference>
<proteinExistence type="predicted"/>
<feature type="repeat" description="TPR" evidence="1">
    <location>
        <begin position="79"/>
        <end position="112"/>
    </location>
</feature>
<dbReference type="SUPFAM" id="SSF51197">
    <property type="entry name" value="Clavaminate synthase-like"/>
    <property type="match status" value="1"/>
</dbReference>